<proteinExistence type="predicted"/>
<dbReference type="CDD" id="cd17910">
    <property type="entry name" value="CheC_ClassII"/>
    <property type="match status" value="1"/>
</dbReference>
<dbReference type="PANTHER" id="PTHR43693:SF1">
    <property type="entry name" value="PROTEIN PHOSPHATASE CHEZ"/>
    <property type="match status" value="1"/>
</dbReference>
<evidence type="ECO:0000256" key="2">
    <source>
        <dbReference type="ARBA" id="ARBA00022801"/>
    </source>
</evidence>
<dbReference type="PANTHER" id="PTHR43693">
    <property type="entry name" value="PROTEIN PHOSPHATASE CHEZ"/>
    <property type="match status" value="1"/>
</dbReference>
<organism evidence="4 5">
    <name type="scientific">Aetokthonos hydrillicola Thurmond2011</name>
    <dbReference type="NCBI Taxonomy" id="2712845"/>
    <lineage>
        <taxon>Bacteria</taxon>
        <taxon>Bacillati</taxon>
        <taxon>Cyanobacteriota</taxon>
        <taxon>Cyanophyceae</taxon>
        <taxon>Nostocales</taxon>
        <taxon>Hapalosiphonaceae</taxon>
        <taxon>Aetokthonos</taxon>
    </lineage>
</organism>
<sequence>MQEITTEQMDALRELMNIGVGRAASLLNEMVQSRIILEIPFVKIFEAVDLQQEFTQRFNNDSFAAVRLSFTGSFAGSTDLVFPTESASKLVSLLTGEEPGSPDLNAVKIGTLSEIGNIIINAMMGSISNVLDQHLNYGLPIYLEDNIENILLLSNNINEARVFALAQARFKIELLELIGDIVLILEMSSFDVLIKAINQSLGV</sequence>
<accession>A0AAP5M8G6</accession>
<comment type="caution">
    <text evidence="4">The sequence shown here is derived from an EMBL/GenBank/DDBJ whole genome shotgun (WGS) entry which is preliminary data.</text>
</comment>
<name>A0AAP5M8G6_9CYAN</name>
<dbReference type="EMBL" id="JAALHA020000001">
    <property type="protein sequence ID" value="MDR9893568.1"/>
    <property type="molecule type" value="Genomic_DNA"/>
</dbReference>
<dbReference type="RefSeq" id="WP_208345305.1">
    <property type="nucleotide sequence ID" value="NZ_CAWQFN010000633.1"/>
</dbReference>
<evidence type="ECO:0000256" key="1">
    <source>
        <dbReference type="ARBA" id="ARBA00022500"/>
    </source>
</evidence>
<evidence type="ECO:0000313" key="5">
    <source>
        <dbReference type="Proteomes" id="UP000667802"/>
    </source>
</evidence>
<feature type="domain" description="CheC-like protein" evidence="3">
    <location>
        <begin position="7"/>
        <end position="42"/>
    </location>
</feature>
<dbReference type="Pfam" id="PF04509">
    <property type="entry name" value="CheC"/>
    <property type="match status" value="1"/>
</dbReference>
<gene>
    <name evidence="4" type="ORF">G7B40_003075</name>
</gene>
<keyword evidence="5" id="KW-1185">Reference proteome</keyword>
<reference evidence="5" key="1">
    <citation type="journal article" date="2021" name="Science">
        <title>Hunting the eagle killer: A cyanobacterial neurotoxin causes vacuolar myelinopathy.</title>
        <authorList>
            <person name="Breinlinger S."/>
            <person name="Phillips T.J."/>
            <person name="Haram B.N."/>
            <person name="Mares J."/>
            <person name="Martinez Yerena J.A."/>
            <person name="Hrouzek P."/>
            <person name="Sobotka R."/>
            <person name="Henderson W.M."/>
            <person name="Schmieder P."/>
            <person name="Williams S.M."/>
            <person name="Lauderdale J.D."/>
            <person name="Wilde H.D."/>
            <person name="Gerrin W."/>
            <person name="Kust A."/>
            <person name="Washington J.W."/>
            <person name="Wagner C."/>
            <person name="Geier B."/>
            <person name="Liebeke M."/>
            <person name="Enke H."/>
            <person name="Niedermeyer T.H.J."/>
            <person name="Wilde S.B."/>
        </authorList>
    </citation>
    <scope>NUCLEOTIDE SEQUENCE [LARGE SCALE GENOMIC DNA]</scope>
    <source>
        <strain evidence="5">Thurmond2011</strain>
    </source>
</reference>
<evidence type="ECO:0000313" key="4">
    <source>
        <dbReference type="EMBL" id="MDR9893568.1"/>
    </source>
</evidence>
<keyword evidence="2" id="KW-0378">Hydrolase</keyword>
<dbReference type="Proteomes" id="UP000667802">
    <property type="component" value="Unassembled WGS sequence"/>
</dbReference>
<dbReference type="AlphaFoldDB" id="A0AAP5M8G6"/>
<dbReference type="InterPro" id="IPR028976">
    <property type="entry name" value="CheC-like_sf"/>
</dbReference>
<dbReference type="InterPro" id="IPR050992">
    <property type="entry name" value="CheZ_family_phosphatases"/>
</dbReference>
<dbReference type="SUPFAM" id="SSF103039">
    <property type="entry name" value="CheC-like"/>
    <property type="match status" value="1"/>
</dbReference>
<keyword evidence="1" id="KW-0145">Chemotaxis</keyword>
<evidence type="ECO:0000259" key="3">
    <source>
        <dbReference type="Pfam" id="PF04509"/>
    </source>
</evidence>
<dbReference type="InterPro" id="IPR007597">
    <property type="entry name" value="CheC"/>
</dbReference>
<protein>
    <submittedName>
        <fullName evidence="4">Chemotaxis protein CheC</fullName>
    </submittedName>
</protein>
<dbReference type="GO" id="GO:0006935">
    <property type="term" value="P:chemotaxis"/>
    <property type="evidence" value="ECO:0007669"/>
    <property type="project" value="UniProtKB-KW"/>
</dbReference>
<dbReference type="GO" id="GO:0016787">
    <property type="term" value="F:hydrolase activity"/>
    <property type="evidence" value="ECO:0007669"/>
    <property type="project" value="UniProtKB-KW"/>
</dbReference>
<dbReference type="Gene3D" id="3.40.1550.10">
    <property type="entry name" value="CheC-like"/>
    <property type="match status" value="1"/>
</dbReference>